<evidence type="ECO:0000256" key="2">
    <source>
        <dbReference type="ARBA" id="ARBA00012925"/>
    </source>
</evidence>
<feature type="binding site" evidence="7">
    <location>
        <position position="144"/>
    </location>
    <ligand>
        <name>Zn(2+)</name>
        <dbReference type="ChEBI" id="CHEBI:29105"/>
    </ligand>
</feature>
<dbReference type="EMBL" id="KL363182">
    <property type="protein sequence ID" value="KFD59019.1"/>
    <property type="molecule type" value="Genomic_DNA"/>
</dbReference>
<dbReference type="EC" id="4.2.1.1" evidence="2 8"/>
<evidence type="ECO:0000256" key="8">
    <source>
        <dbReference type="RuleBase" id="RU003956"/>
    </source>
</evidence>
<feature type="binding site" evidence="7">
    <location>
        <position position="141"/>
    </location>
    <ligand>
        <name>Zn(2+)</name>
        <dbReference type="ChEBI" id="CHEBI:29105"/>
    </ligand>
</feature>
<evidence type="ECO:0000313" key="10">
    <source>
        <dbReference type="EMBL" id="KFD73053.1"/>
    </source>
</evidence>
<comment type="similarity">
    <text evidence="1 8">Belongs to the beta-class carbonic anhydrase family.</text>
</comment>
<sequence>LLFNPTHVSNSCIAFSHCPKLSVEDGSRRDLKAPSAKRMQRILRSIAQQSSKTRFESIQRLNEQSLHPQAILFCCVDSRFVTSRFLGFDIGDAYTVRNPGNIIPFCDSDGTKQAGAIAEATASLKLACCESKVPEVIVCGHSDCKAMKLLWLLRTEKHQWDLHKPLSSWLMLQGKATLEKYEEMEETHGSISFLNKWQNLSFEASIDRKKLNELDQLSQINCLQQLENIASHDFMASILKSDKARLHALWLNFEDCMVHYFSKKKKQFVAITSDSVTEFQNE</sequence>
<dbReference type="InterPro" id="IPR001765">
    <property type="entry name" value="Carbonic_anhydrase"/>
</dbReference>
<comment type="catalytic activity">
    <reaction evidence="6 8">
        <text>hydrogencarbonate + H(+) = CO2 + H2O</text>
        <dbReference type="Rhea" id="RHEA:10748"/>
        <dbReference type="ChEBI" id="CHEBI:15377"/>
        <dbReference type="ChEBI" id="CHEBI:15378"/>
        <dbReference type="ChEBI" id="CHEBI:16526"/>
        <dbReference type="ChEBI" id="CHEBI:17544"/>
        <dbReference type="EC" id="4.2.1.1"/>
    </reaction>
</comment>
<dbReference type="Gene3D" id="3.40.1050.10">
    <property type="entry name" value="Carbonic anhydrase"/>
    <property type="match status" value="1"/>
</dbReference>
<evidence type="ECO:0000313" key="11">
    <source>
        <dbReference type="Proteomes" id="UP000030764"/>
    </source>
</evidence>
<proteinExistence type="inferred from homology"/>
<dbReference type="PANTHER" id="PTHR11002:SF76">
    <property type="entry name" value="CARBONIC ANHYDRASE"/>
    <property type="match status" value="1"/>
</dbReference>
<keyword evidence="3 7" id="KW-0479">Metal-binding</keyword>
<dbReference type="Proteomes" id="UP000030764">
    <property type="component" value="Unassembled WGS sequence"/>
</dbReference>
<keyword evidence="4 7" id="KW-0862">Zinc</keyword>
<dbReference type="EMBL" id="KL367475">
    <property type="protein sequence ID" value="KFD73053.1"/>
    <property type="molecule type" value="Genomic_DNA"/>
</dbReference>
<evidence type="ECO:0000256" key="6">
    <source>
        <dbReference type="ARBA" id="ARBA00048348"/>
    </source>
</evidence>
<gene>
    <name evidence="9" type="ORF">M513_00182</name>
    <name evidence="10" type="ORF">M514_00182</name>
</gene>
<dbReference type="GO" id="GO:0008270">
    <property type="term" value="F:zinc ion binding"/>
    <property type="evidence" value="ECO:0007669"/>
    <property type="project" value="UniProtKB-UniRule"/>
</dbReference>
<dbReference type="AlphaFoldDB" id="A0A085MP73"/>
<dbReference type="SUPFAM" id="SSF53056">
    <property type="entry name" value="beta-carbonic anhydrase, cab"/>
    <property type="match status" value="1"/>
</dbReference>
<accession>A0A085MP73</accession>
<evidence type="ECO:0000256" key="1">
    <source>
        <dbReference type="ARBA" id="ARBA00006217"/>
    </source>
</evidence>
<dbReference type="Pfam" id="PF00484">
    <property type="entry name" value="Pro_CA"/>
    <property type="match status" value="1"/>
</dbReference>
<keyword evidence="5 8" id="KW-0456">Lyase</keyword>
<dbReference type="GO" id="GO:0004089">
    <property type="term" value="F:carbonate dehydratase activity"/>
    <property type="evidence" value="ECO:0007669"/>
    <property type="project" value="UniProtKB-UniRule"/>
</dbReference>
<feature type="binding site" evidence="7">
    <location>
        <position position="77"/>
    </location>
    <ligand>
        <name>Zn(2+)</name>
        <dbReference type="ChEBI" id="CHEBI:29105"/>
    </ligand>
</feature>
<evidence type="ECO:0000256" key="4">
    <source>
        <dbReference type="ARBA" id="ARBA00022833"/>
    </source>
</evidence>
<name>A0A085MP73_9BILA</name>
<dbReference type="Proteomes" id="UP000030758">
    <property type="component" value="Unassembled WGS sequence"/>
</dbReference>
<feature type="non-terminal residue" evidence="9">
    <location>
        <position position="1"/>
    </location>
</feature>
<reference evidence="9 11" key="1">
    <citation type="journal article" date="2014" name="Nat. Genet.">
        <title>Genome and transcriptome of the porcine whipworm Trichuris suis.</title>
        <authorList>
            <person name="Jex A.R."/>
            <person name="Nejsum P."/>
            <person name="Schwarz E.M."/>
            <person name="Hu L."/>
            <person name="Young N.D."/>
            <person name="Hall R.S."/>
            <person name="Korhonen P.K."/>
            <person name="Liao S."/>
            <person name="Thamsborg S."/>
            <person name="Xia J."/>
            <person name="Xu P."/>
            <person name="Wang S."/>
            <person name="Scheerlinck J.P."/>
            <person name="Hofmann A."/>
            <person name="Sternberg P.W."/>
            <person name="Wang J."/>
            <person name="Gasser R.B."/>
        </authorList>
    </citation>
    <scope>NUCLEOTIDE SEQUENCE [LARGE SCALE GENOMIC DNA]</scope>
    <source>
        <strain evidence="10">DCEP-RM93F</strain>
        <strain evidence="9">DCEP-RM93M</strain>
    </source>
</reference>
<evidence type="ECO:0000256" key="3">
    <source>
        <dbReference type="ARBA" id="ARBA00022723"/>
    </source>
</evidence>
<protein>
    <recommendedName>
        <fullName evidence="2 8">Carbonic anhydrase</fullName>
        <ecNumber evidence="2 8">4.2.1.1</ecNumber>
    </recommendedName>
    <alternativeName>
        <fullName evidence="8">Carbonate dehydratase</fullName>
    </alternativeName>
</protein>
<comment type="function">
    <text evidence="8">Reversible hydration of carbon dioxide.</text>
</comment>
<keyword evidence="11" id="KW-1185">Reference proteome</keyword>
<evidence type="ECO:0000256" key="7">
    <source>
        <dbReference type="PIRSR" id="PIRSR601765-1"/>
    </source>
</evidence>
<feature type="binding site" evidence="7">
    <location>
        <position position="75"/>
    </location>
    <ligand>
        <name>Zn(2+)</name>
        <dbReference type="ChEBI" id="CHEBI:29105"/>
    </ligand>
</feature>
<evidence type="ECO:0000256" key="5">
    <source>
        <dbReference type="ARBA" id="ARBA00023239"/>
    </source>
</evidence>
<evidence type="ECO:0000313" key="9">
    <source>
        <dbReference type="EMBL" id="KFD59019.1"/>
    </source>
</evidence>
<dbReference type="SMART" id="SM00947">
    <property type="entry name" value="Pro_CA"/>
    <property type="match status" value="1"/>
</dbReference>
<comment type="cofactor">
    <cofactor evidence="7">
        <name>Zn(2+)</name>
        <dbReference type="ChEBI" id="CHEBI:29105"/>
    </cofactor>
    <text evidence="7">Binds 1 zinc ion per subunit.</text>
</comment>
<organism evidence="9 11">
    <name type="scientific">Trichuris suis</name>
    <name type="common">pig whipworm</name>
    <dbReference type="NCBI Taxonomy" id="68888"/>
    <lineage>
        <taxon>Eukaryota</taxon>
        <taxon>Metazoa</taxon>
        <taxon>Ecdysozoa</taxon>
        <taxon>Nematoda</taxon>
        <taxon>Enoplea</taxon>
        <taxon>Dorylaimia</taxon>
        <taxon>Trichinellida</taxon>
        <taxon>Trichuridae</taxon>
        <taxon>Trichuris</taxon>
    </lineage>
</organism>
<dbReference type="InterPro" id="IPR036874">
    <property type="entry name" value="Carbonic_anhydrase_sf"/>
</dbReference>
<dbReference type="PANTHER" id="PTHR11002">
    <property type="entry name" value="CARBONIC ANHYDRASE"/>
    <property type="match status" value="1"/>
</dbReference>